<reference evidence="2" key="1">
    <citation type="submission" date="2020-08" db="EMBL/GenBank/DDBJ databases">
        <title>Multicomponent nature underlies the extraordinary mechanical properties of spider dragline silk.</title>
        <authorList>
            <person name="Kono N."/>
            <person name="Nakamura H."/>
            <person name="Mori M."/>
            <person name="Yoshida Y."/>
            <person name="Ohtoshi R."/>
            <person name="Malay A.D."/>
            <person name="Moran D.A.P."/>
            <person name="Tomita M."/>
            <person name="Numata K."/>
            <person name="Arakawa K."/>
        </authorList>
    </citation>
    <scope>NUCLEOTIDE SEQUENCE</scope>
</reference>
<feature type="region of interest" description="Disordered" evidence="1">
    <location>
        <begin position="59"/>
        <end position="81"/>
    </location>
</feature>
<gene>
    <name evidence="2" type="ORF">TNIN_445581</name>
</gene>
<evidence type="ECO:0000313" key="2">
    <source>
        <dbReference type="EMBL" id="GFY44045.1"/>
    </source>
</evidence>
<organism evidence="2 3">
    <name type="scientific">Trichonephila inaurata madagascariensis</name>
    <dbReference type="NCBI Taxonomy" id="2747483"/>
    <lineage>
        <taxon>Eukaryota</taxon>
        <taxon>Metazoa</taxon>
        <taxon>Ecdysozoa</taxon>
        <taxon>Arthropoda</taxon>
        <taxon>Chelicerata</taxon>
        <taxon>Arachnida</taxon>
        <taxon>Araneae</taxon>
        <taxon>Araneomorphae</taxon>
        <taxon>Entelegynae</taxon>
        <taxon>Araneoidea</taxon>
        <taxon>Nephilidae</taxon>
        <taxon>Trichonephila</taxon>
        <taxon>Trichonephila inaurata</taxon>
    </lineage>
</organism>
<proteinExistence type="predicted"/>
<protein>
    <submittedName>
        <fullName evidence="2">Uncharacterized protein</fullName>
    </submittedName>
</protein>
<evidence type="ECO:0000256" key="1">
    <source>
        <dbReference type="SAM" id="MobiDB-lite"/>
    </source>
</evidence>
<keyword evidence="3" id="KW-1185">Reference proteome</keyword>
<accession>A0A8X6WZD4</accession>
<evidence type="ECO:0000313" key="3">
    <source>
        <dbReference type="Proteomes" id="UP000886998"/>
    </source>
</evidence>
<sequence>MRFCDESRPPSPTRKPSLRKTKQLNLLDFSPNLVATVGNNLVIIDVTVPFENGRCAFQRASKRKKTNTSHSFSVSNQSSTSRFKLYRSWWVP</sequence>
<comment type="caution">
    <text evidence="2">The sequence shown here is derived from an EMBL/GenBank/DDBJ whole genome shotgun (WGS) entry which is preliminary data.</text>
</comment>
<name>A0A8X6WZD4_9ARAC</name>
<dbReference type="EMBL" id="BMAV01004016">
    <property type="protein sequence ID" value="GFY44045.1"/>
    <property type="molecule type" value="Genomic_DNA"/>
</dbReference>
<feature type="compositionally biased region" description="Polar residues" evidence="1">
    <location>
        <begin position="68"/>
        <end position="81"/>
    </location>
</feature>
<dbReference type="Proteomes" id="UP000886998">
    <property type="component" value="Unassembled WGS sequence"/>
</dbReference>
<dbReference type="AlphaFoldDB" id="A0A8X6WZD4"/>